<organism evidence="1 2">
    <name type="scientific">Planococcus halotolerans</name>
    <dbReference type="NCBI Taxonomy" id="2233542"/>
    <lineage>
        <taxon>Bacteria</taxon>
        <taxon>Bacillati</taxon>
        <taxon>Bacillota</taxon>
        <taxon>Bacilli</taxon>
        <taxon>Bacillales</taxon>
        <taxon>Caryophanaceae</taxon>
        <taxon>Planococcus</taxon>
    </lineage>
</organism>
<accession>A0A365KN62</accession>
<comment type="caution">
    <text evidence="1">The sequence shown here is derived from an EMBL/GenBank/DDBJ whole genome shotgun (WGS) entry which is preliminary data.</text>
</comment>
<dbReference type="Proteomes" id="UP000251002">
    <property type="component" value="Unassembled WGS sequence"/>
</dbReference>
<dbReference type="RefSeq" id="WP_112224423.1">
    <property type="nucleotide sequence ID" value="NZ_CP047673.1"/>
</dbReference>
<dbReference type="InterPro" id="IPR012341">
    <property type="entry name" value="6hp_glycosidase-like_sf"/>
</dbReference>
<evidence type="ECO:0000313" key="1">
    <source>
        <dbReference type="EMBL" id="RAZ74571.1"/>
    </source>
</evidence>
<dbReference type="Gene3D" id="1.50.10.10">
    <property type="match status" value="1"/>
</dbReference>
<keyword evidence="2" id="KW-1185">Reference proteome</keyword>
<dbReference type="GO" id="GO:0005975">
    <property type="term" value="P:carbohydrate metabolic process"/>
    <property type="evidence" value="ECO:0007669"/>
    <property type="project" value="InterPro"/>
</dbReference>
<gene>
    <name evidence="1" type="ORF">DP120_14675</name>
</gene>
<dbReference type="InterPro" id="IPR008928">
    <property type="entry name" value="6-hairpin_glycosidase_sf"/>
</dbReference>
<evidence type="ECO:0000313" key="2">
    <source>
        <dbReference type="Proteomes" id="UP000251002"/>
    </source>
</evidence>
<protein>
    <submittedName>
        <fullName evidence="1">Uncharacterized protein</fullName>
    </submittedName>
</protein>
<dbReference type="EMBL" id="QLZR01000007">
    <property type="protein sequence ID" value="RAZ74571.1"/>
    <property type="molecule type" value="Genomic_DNA"/>
</dbReference>
<dbReference type="SUPFAM" id="SSF48208">
    <property type="entry name" value="Six-hairpin glycosidases"/>
    <property type="match status" value="1"/>
</dbReference>
<dbReference type="AlphaFoldDB" id="A0A365KN62"/>
<sequence>MPNRQEETVLETVNAHYINDEGTIHAYPKDWSSECLSESIGLYMQYLLQVSDEENFKKQVTILKDHFLIEKEGHFFIPWRLYKKANVNAMIDDVRIAAVLRNAAVSFSEPVYQKISDQILSAIEGLQHRQGIVTDYYDWSYKLVGNRLTLSYLIAELSVHRQSFEMLETGKEQLFSPEYYDFYKKQFIESKEVHMIDQFLIAINRLDQGIQTTPFENWLIEIWTTQQKVYGRYIRKTGKPAVDYESLAVYYYLWQYFKRIGQGEFAEAAFLRAQSLAEEEGAEKLHFFDFIHFQIMRSERHNFQ</sequence>
<reference evidence="1 2" key="1">
    <citation type="submission" date="2018-06" db="EMBL/GenBank/DDBJ databases">
        <title>The draft genome sequences of strains SCU63 and S1.</title>
        <authorList>
            <person name="Gan L."/>
        </authorList>
    </citation>
    <scope>NUCLEOTIDE SEQUENCE [LARGE SCALE GENOMIC DNA]</scope>
    <source>
        <strain evidence="1 2">SCU63</strain>
    </source>
</reference>
<proteinExistence type="predicted"/>
<name>A0A365KN62_9BACL</name>